<dbReference type="Gene3D" id="3.30.530.20">
    <property type="match status" value="1"/>
</dbReference>
<evidence type="ECO:0000259" key="2">
    <source>
        <dbReference type="Pfam" id="PF08327"/>
    </source>
</evidence>
<dbReference type="CDD" id="cd07814">
    <property type="entry name" value="SRPBCC_CalC_Aha1-like"/>
    <property type="match status" value="1"/>
</dbReference>
<sequence>MDTVHPLTFTVEKDHHRIRVEREFAAPRQVVWAAWTEADLIDQWWAPAPWKAQSKTMDVHSGGSHHYAMRGPGGEVHWGRTDYTDVELHQYIRGRDGFSDEAGNLNTDLPQSDWNITFRKNSEASTTVIVEITYPSRQDLETILEMGFQEGLTTALDQLESLLRQSYR</sequence>
<feature type="domain" description="Activator of Hsp90 ATPase homologue 1/2-like C-terminal" evidence="2">
    <location>
        <begin position="26"/>
        <end position="163"/>
    </location>
</feature>
<protein>
    <submittedName>
        <fullName evidence="3">ATPase</fullName>
    </submittedName>
</protein>
<reference evidence="3 4" key="1">
    <citation type="submission" date="2017-10" db="EMBL/GenBank/DDBJ databases">
        <title>The draft genome sequence of Lewinella marina KCTC 32374.</title>
        <authorList>
            <person name="Wang K."/>
        </authorList>
    </citation>
    <scope>NUCLEOTIDE SEQUENCE [LARGE SCALE GENOMIC DNA]</scope>
    <source>
        <strain evidence="3 4">MKG-38</strain>
    </source>
</reference>
<dbReference type="Pfam" id="PF08327">
    <property type="entry name" value="AHSA1"/>
    <property type="match status" value="1"/>
</dbReference>
<dbReference type="OrthoDB" id="9786557at2"/>
<organism evidence="3 4">
    <name type="scientific">Neolewinella marina</name>
    <dbReference type="NCBI Taxonomy" id="438751"/>
    <lineage>
        <taxon>Bacteria</taxon>
        <taxon>Pseudomonadati</taxon>
        <taxon>Bacteroidota</taxon>
        <taxon>Saprospiria</taxon>
        <taxon>Saprospirales</taxon>
        <taxon>Lewinellaceae</taxon>
        <taxon>Neolewinella</taxon>
    </lineage>
</organism>
<proteinExistence type="inferred from homology"/>
<accession>A0A2G0CEU2</accession>
<dbReference type="SUPFAM" id="SSF55961">
    <property type="entry name" value="Bet v1-like"/>
    <property type="match status" value="1"/>
</dbReference>
<dbReference type="EMBL" id="PDLO01000004">
    <property type="protein sequence ID" value="PHK98437.1"/>
    <property type="molecule type" value="Genomic_DNA"/>
</dbReference>
<evidence type="ECO:0000256" key="1">
    <source>
        <dbReference type="ARBA" id="ARBA00006817"/>
    </source>
</evidence>
<evidence type="ECO:0000313" key="3">
    <source>
        <dbReference type="EMBL" id="PHK98437.1"/>
    </source>
</evidence>
<comment type="similarity">
    <text evidence="1">Belongs to the AHA1 family.</text>
</comment>
<dbReference type="AlphaFoldDB" id="A0A2G0CEU2"/>
<dbReference type="InterPro" id="IPR023393">
    <property type="entry name" value="START-like_dom_sf"/>
</dbReference>
<keyword evidence="4" id="KW-1185">Reference proteome</keyword>
<comment type="caution">
    <text evidence="3">The sequence shown here is derived from an EMBL/GenBank/DDBJ whole genome shotgun (WGS) entry which is preliminary data.</text>
</comment>
<evidence type="ECO:0000313" key="4">
    <source>
        <dbReference type="Proteomes" id="UP000226437"/>
    </source>
</evidence>
<dbReference type="RefSeq" id="WP_099106823.1">
    <property type="nucleotide sequence ID" value="NZ_JAATJF010000004.1"/>
</dbReference>
<gene>
    <name evidence="3" type="ORF">CGL56_12150</name>
</gene>
<name>A0A2G0CEU2_9BACT</name>
<dbReference type="InterPro" id="IPR013538">
    <property type="entry name" value="ASHA1/2-like_C"/>
</dbReference>
<dbReference type="Proteomes" id="UP000226437">
    <property type="component" value="Unassembled WGS sequence"/>
</dbReference>